<accession>A0AAV4Y4D0</accession>
<organism evidence="1 2">
    <name type="scientific">Caerostris extrusa</name>
    <name type="common">Bark spider</name>
    <name type="synonym">Caerostris bankana</name>
    <dbReference type="NCBI Taxonomy" id="172846"/>
    <lineage>
        <taxon>Eukaryota</taxon>
        <taxon>Metazoa</taxon>
        <taxon>Ecdysozoa</taxon>
        <taxon>Arthropoda</taxon>
        <taxon>Chelicerata</taxon>
        <taxon>Arachnida</taxon>
        <taxon>Araneae</taxon>
        <taxon>Araneomorphae</taxon>
        <taxon>Entelegynae</taxon>
        <taxon>Araneoidea</taxon>
        <taxon>Araneidae</taxon>
        <taxon>Caerostris</taxon>
    </lineage>
</organism>
<keyword evidence="2" id="KW-1185">Reference proteome</keyword>
<name>A0AAV4Y4D0_CAEEX</name>
<gene>
    <name evidence="1" type="ORF">CEXT_115191</name>
</gene>
<reference evidence="1 2" key="1">
    <citation type="submission" date="2021-06" db="EMBL/GenBank/DDBJ databases">
        <title>Caerostris extrusa draft genome.</title>
        <authorList>
            <person name="Kono N."/>
            <person name="Arakawa K."/>
        </authorList>
    </citation>
    <scope>NUCLEOTIDE SEQUENCE [LARGE SCALE GENOMIC DNA]</scope>
</reference>
<protein>
    <submittedName>
        <fullName evidence="1">Uncharacterized protein</fullName>
    </submittedName>
</protein>
<comment type="caution">
    <text evidence="1">The sequence shown here is derived from an EMBL/GenBank/DDBJ whole genome shotgun (WGS) entry which is preliminary data.</text>
</comment>
<dbReference type="Proteomes" id="UP001054945">
    <property type="component" value="Unassembled WGS sequence"/>
</dbReference>
<evidence type="ECO:0000313" key="2">
    <source>
        <dbReference type="Proteomes" id="UP001054945"/>
    </source>
</evidence>
<proteinExistence type="predicted"/>
<evidence type="ECO:0000313" key="1">
    <source>
        <dbReference type="EMBL" id="GIZ02082.1"/>
    </source>
</evidence>
<dbReference type="EMBL" id="BPLR01018758">
    <property type="protein sequence ID" value="GIZ02082.1"/>
    <property type="molecule type" value="Genomic_DNA"/>
</dbReference>
<dbReference type="AlphaFoldDB" id="A0AAV4Y4D0"/>
<sequence>MNLWQISQRKKSLHKAEEWCETIGRFFREKIKTIRLFGNVRTWSTLRLKTSRYIPFMFFELEIKDLFGRGEKKFFGDKECA</sequence>